<dbReference type="InterPro" id="IPR043502">
    <property type="entry name" value="DNA/RNA_pol_sf"/>
</dbReference>
<keyword evidence="7" id="KW-0540">Nuclease</keyword>
<dbReference type="CDD" id="cd09898">
    <property type="entry name" value="H3TH_53EXO"/>
    <property type="match status" value="1"/>
</dbReference>
<dbReference type="RefSeq" id="WP_077867184.1">
    <property type="nucleotide sequence ID" value="NZ_LZYZ01000009.1"/>
</dbReference>
<dbReference type="FunFam" id="1.10.150.20:FF:000002">
    <property type="entry name" value="DNA polymerase I"/>
    <property type="match status" value="1"/>
</dbReference>
<evidence type="ECO:0000256" key="5">
    <source>
        <dbReference type="ARBA" id="ARBA00022695"/>
    </source>
</evidence>
<proteinExistence type="inferred from homology"/>
<evidence type="ECO:0000256" key="13">
    <source>
        <dbReference type="ARBA" id="ARBA00023204"/>
    </source>
</evidence>
<dbReference type="InterPro" id="IPR054690">
    <property type="entry name" value="DNA_polI_exonuclease"/>
</dbReference>
<dbReference type="PANTHER" id="PTHR10133:SF27">
    <property type="entry name" value="DNA POLYMERASE NU"/>
    <property type="match status" value="1"/>
</dbReference>
<dbReference type="Pfam" id="PF01367">
    <property type="entry name" value="5_3_exonuc"/>
    <property type="match status" value="1"/>
</dbReference>
<gene>
    <name evidence="16 19" type="primary">polA</name>
    <name evidence="19" type="ORF">CLOSAC_42000</name>
</gene>
<keyword evidence="10 16" id="KW-0269">Exonuclease</keyword>
<dbReference type="InterPro" id="IPR008918">
    <property type="entry name" value="HhH2"/>
</dbReference>
<dbReference type="InterPro" id="IPR029060">
    <property type="entry name" value="PIN-like_dom_sf"/>
</dbReference>
<dbReference type="SMART" id="SM00482">
    <property type="entry name" value="POLAc"/>
    <property type="match status" value="1"/>
</dbReference>
<dbReference type="EC" id="2.7.7.7" evidence="2 15"/>
<dbReference type="Gene3D" id="3.40.50.1010">
    <property type="entry name" value="5'-nuclease"/>
    <property type="match status" value="1"/>
</dbReference>
<dbReference type="Proteomes" id="UP000191154">
    <property type="component" value="Unassembled WGS sequence"/>
</dbReference>
<dbReference type="InterPro" id="IPR020046">
    <property type="entry name" value="5-3_exonucl_a-hlix_arch_N"/>
</dbReference>
<dbReference type="InterPro" id="IPR002298">
    <property type="entry name" value="DNA_polymerase_A"/>
</dbReference>
<dbReference type="NCBIfam" id="TIGR00593">
    <property type="entry name" value="pola"/>
    <property type="match status" value="1"/>
</dbReference>
<dbReference type="EMBL" id="LZYZ01000009">
    <property type="protein sequence ID" value="OOM06771.1"/>
    <property type="molecule type" value="Genomic_DNA"/>
</dbReference>
<keyword evidence="8 16" id="KW-0227">DNA damage</keyword>
<comment type="function">
    <text evidence="16">In addition to polymerase activity, this DNA polymerase exhibits 5'-3' exonuclease activity.</text>
</comment>
<evidence type="ECO:0000256" key="6">
    <source>
        <dbReference type="ARBA" id="ARBA00022705"/>
    </source>
</evidence>
<accession>A0A1S8MRH0</accession>
<evidence type="ECO:0000256" key="2">
    <source>
        <dbReference type="ARBA" id="ARBA00012417"/>
    </source>
</evidence>
<dbReference type="GO" id="GO:0003677">
    <property type="term" value="F:DNA binding"/>
    <property type="evidence" value="ECO:0007669"/>
    <property type="project" value="UniProtKB-UniRule"/>
</dbReference>
<dbReference type="InterPro" id="IPR012337">
    <property type="entry name" value="RNaseH-like_sf"/>
</dbReference>
<keyword evidence="9 16" id="KW-0378">Hydrolase</keyword>
<dbReference type="CDD" id="cd06140">
    <property type="entry name" value="DNA_polA_I_Bacillus_like_exo"/>
    <property type="match status" value="1"/>
</dbReference>
<dbReference type="InterPro" id="IPR020045">
    <property type="entry name" value="DNA_polI_H3TH"/>
</dbReference>
<dbReference type="FunFam" id="3.40.50.1010:FF:000001">
    <property type="entry name" value="DNA polymerase I"/>
    <property type="match status" value="1"/>
</dbReference>
<dbReference type="CDD" id="cd08637">
    <property type="entry name" value="DNA_pol_A_pol_I_C"/>
    <property type="match status" value="1"/>
</dbReference>
<dbReference type="SUPFAM" id="SSF53098">
    <property type="entry name" value="Ribonuclease H-like"/>
    <property type="match status" value="1"/>
</dbReference>
<dbReference type="Gene3D" id="1.20.1060.10">
    <property type="entry name" value="Taq DNA Polymerase, Chain T, domain 4"/>
    <property type="match status" value="1"/>
</dbReference>
<keyword evidence="11 16" id="KW-0239">DNA-directed DNA polymerase</keyword>
<dbReference type="PRINTS" id="PR00868">
    <property type="entry name" value="DNAPOLI"/>
</dbReference>
<evidence type="ECO:0000256" key="16">
    <source>
        <dbReference type="RuleBase" id="RU004460"/>
    </source>
</evidence>
<evidence type="ECO:0000256" key="9">
    <source>
        <dbReference type="ARBA" id="ARBA00022801"/>
    </source>
</evidence>
<dbReference type="InterPro" id="IPR002421">
    <property type="entry name" value="5-3_exonuclease"/>
</dbReference>
<dbReference type="Pfam" id="PF22619">
    <property type="entry name" value="DNA_polI_exo1"/>
    <property type="match status" value="1"/>
</dbReference>
<evidence type="ECO:0000256" key="1">
    <source>
        <dbReference type="ARBA" id="ARBA00007705"/>
    </source>
</evidence>
<dbReference type="InterPro" id="IPR036279">
    <property type="entry name" value="5-3_exonuclease_C_sf"/>
</dbReference>
<evidence type="ECO:0000256" key="12">
    <source>
        <dbReference type="ARBA" id="ARBA00023125"/>
    </source>
</evidence>
<dbReference type="GO" id="GO:0006302">
    <property type="term" value="P:double-strand break repair"/>
    <property type="evidence" value="ECO:0007669"/>
    <property type="project" value="TreeGrafter"/>
</dbReference>
<dbReference type="SUPFAM" id="SSF56672">
    <property type="entry name" value="DNA/RNA polymerases"/>
    <property type="match status" value="1"/>
</dbReference>
<dbReference type="Gene3D" id="3.30.70.370">
    <property type="match status" value="1"/>
</dbReference>
<dbReference type="SMART" id="SM00279">
    <property type="entry name" value="HhH2"/>
    <property type="match status" value="1"/>
</dbReference>
<evidence type="ECO:0000259" key="17">
    <source>
        <dbReference type="SMART" id="SM00475"/>
    </source>
</evidence>
<dbReference type="Pfam" id="PF00476">
    <property type="entry name" value="DNA_pol_A"/>
    <property type="match status" value="1"/>
</dbReference>
<dbReference type="Gene3D" id="1.10.150.20">
    <property type="entry name" value="5' to 3' exonuclease, C-terminal subdomain"/>
    <property type="match status" value="2"/>
</dbReference>
<dbReference type="FunFam" id="1.20.1060.10:FF:000001">
    <property type="entry name" value="DNA polymerase I"/>
    <property type="match status" value="1"/>
</dbReference>
<dbReference type="STRING" id="169679.CSACC_11690"/>
<evidence type="ECO:0000256" key="8">
    <source>
        <dbReference type="ARBA" id="ARBA00022763"/>
    </source>
</evidence>
<evidence type="ECO:0000256" key="3">
    <source>
        <dbReference type="ARBA" id="ARBA00020311"/>
    </source>
</evidence>
<keyword evidence="5 16" id="KW-0548">Nucleotidyltransferase</keyword>
<dbReference type="PROSITE" id="PS00447">
    <property type="entry name" value="DNA_POLYMERASE_A"/>
    <property type="match status" value="1"/>
</dbReference>
<dbReference type="Pfam" id="PF02739">
    <property type="entry name" value="5_3_exonuc_N"/>
    <property type="match status" value="1"/>
</dbReference>
<evidence type="ECO:0000256" key="10">
    <source>
        <dbReference type="ARBA" id="ARBA00022839"/>
    </source>
</evidence>
<dbReference type="InterPro" id="IPR001098">
    <property type="entry name" value="DNA-dir_DNA_pol_A_palm_dom"/>
</dbReference>
<evidence type="ECO:0000256" key="7">
    <source>
        <dbReference type="ARBA" id="ARBA00022722"/>
    </source>
</evidence>
<dbReference type="SMART" id="SM00475">
    <property type="entry name" value="53EXOc"/>
    <property type="match status" value="1"/>
</dbReference>
<dbReference type="InterPro" id="IPR018320">
    <property type="entry name" value="DNA_polymerase_1"/>
</dbReference>
<feature type="domain" description="DNA-directed DNA polymerase family A palm" evidence="18">
    <location>
        <begin position="624"/>
        <end position="831"/>
    </location>
</feature>
<comment type="caution">
    <text evidence="19">The sequence shown here is derived from an EMBL/GenBank/DDBJ whole genome shotgun (WGS) entry which is preliminary data.</text>
</comment>
<dbReference type="CDD" id="cd09859">
    <property type="entry name" value="PIN_53EXO"/>
    <property type="match status" value="1"/>
</dbReference>
<dbReference type="GO" id="GO:0006261">
    <property type="term" value="P:DNA-templated DNA replication"/>
    <property type="evidence" value="ECO:0007669"/>
    <property type="project" value="UniProtKB-UniRule"/>
</dbReference>
<feature type="domain" description="5'-3' exonuclease" evidence="17">
    <location>
        <begin position="2"/>
        <end position="261"/>
    </location>
</feature>
<evidence type="ECO:0000256" key="11">
    <source>
        <dbReference type="ARBA" id="ARBA00022932"/>
    </source>
</evidence>
<dbReference type="Gene3D" id="3.30.420.10">
    <property type="entry name" value="Ribonuclease H-like superfamily/Ribonuclease H"/>
    <property type="match status" value="1"/>
</dbReference>
<dbReference type="PANTHER" id="PTHR10133">
    <property type="entry name" value="DNA POLYMERASE I"/>
    <property type="match status" value="1"/>
</dbReference>
<evidence type="ECO:0000256" key="15">
    <source>
        <dbReference type="NCBIfam" id="TIGR00593"/>
    </source>
</evidence>
<dbReference type="GO" id="GO:0008409">
    <property type="term" value="F:5'-3' exonuclease activity"/>
    <property type="evidence" value="ECO:0007669"/>
    <property type="project" value="UniProtKB-UniRule"/>
</dbReference>
<name>A0A1S8MRH0_CLOSA</name>
<dbReference type="InterPro" id="IPR036397">
    <property type="entry name" value="RNaseH_sf"/>
</dbReference>
<evidence type="ECO:0000256" key="4">
    <source>
        <dbReference type="ARBA" id="ARBA00022679"/>
    </source>
</evidence>
<comment type="subunit">
    <text evidence="16">Single-chain monomer with multiple functions.</text>
</comment>
<organism evidence="19 20">
    <name type="scientific">Clostridium saccharobutylicum</name>
    <dbReference type="NCBI Taxonomy" id="169679"/>
    <lineage>
        <taxon>Bacteria</taxon>
        <taxon>Bacillati</taxon>
        <taxon>Bacillota</taxon>
        <taxon>Clostridia</taxon>
        <taxon>Eubacteriales</taxon>
        <taxon>Clostridiaceae</taxon>
        <taxon>Clostridium</taxon>
    </lineage>
</organism>
<evidence type="ECO:0000313" key="20">
    <source>
        <dbReference type="Proteomes" id="UP000191154"/>
    </source>
</evidence>
<protein>
    <recommendedName>
        <fullName evidence="3 15">DNA polymerase I</fullName>
        <ecNumber evidence="2 15">2.7.7.7</ecNumber>
    </recommendedName>
</protein>
<dbReference type="NCBIfam" id="NF004397">
    <property type="entry name" value="PRK05755.1"/>
    <property type="match status" value="1"/>
</dbReference>
<comment type="similarity">
    <text evidence="1 16">Belongs to the DNA polymerase type-A family.</text>
</comment>
<dbReference type="InterPro" id="IPR019760">
    <property type="entry name" value="DNA-dir_DNA_pol_A_CS"/>
</dbReference>
<keyword evidence="12 16" id="KW-0238">DNA-binding</keyword>
<comment type="catalytic activity">
    <reaction evidence="14 16">
        <text>DNA(n) + a 2'-deoxyribonucleoside 5'-triphosphate = DNA(n+1) + diphosphate</text>
        <dbReference type="Rhea" id="RHEA:22508"/>
        <dbReference type="Rhea" id="RHEA-COMP:17339"/>
        <dbReference type="Rhea" id="RHEA-COMP:17340"/>
        <dbReference type="ChEBI" id="CHEBI:33019"/>
        <dbReference type="ChEBI" id="CHEBI:61560"/>
        <dbReference type="ChEBI" id="CHEBI:173112"/>
        <dbReference type="EC" id="2.7.7.7"/>
    </reaction>
</comment>
<sequence length="867" mass="99188">MKRLLILDSNSLMNRAFYALPPLTNSDGINTNAIYGFMNMLFKMKDEINPDSIIATFDLKAPTFRHKEYAEYKAGRKMMPPELAEQFPIIKDLFKLMGIKIFELAGFEADDLIGTVSKFAENNDTEVFVVTGDKDALQLASENTKVIITKKGVTETASYDIKSFVDEFEITPTQFIDVKGLMGDKSDNIPGVPGVGEKTAFKLIKEYGSIEEVLNNIDNIPGKKLKENLQNNVEQAVFSKKLATIMREVPIELTVEDIHNSEKENIEEIKKMLVKLEMKSILSKFKNDEPEEVCNIEIKNIDTIEEMKELLLNKSERIYIDYTLENASIYSKLELEYLIVGEESHGNIINFKHINAENKHEALEILKKCMEDENIKKVIHDGKNFITFLNKNNIEIRGFDFDTAIASYLIDSSKSQYEILELVNHYIGDNPSGDGISFKGMLSTYLPVLYKELKERLHKEDMDKLYYEVEHPLIYVLSSMESIGFNINEGMLDELKTKFKKEIDETQAEIYKLSEEEFNISSPKQLGKILFEKLDLPVIKKTKTGYSTNQEVLEKLMDKHEIIPKIMYYRQITKINSTYVEGLKNVIDEDGRIHSNFNQTVTTTGRLSSTEPNLQNIPVRHEMGKEIRKVFIPMEDGDILVSCDYSQIELRVLAHIADDANMIDAFKHHSDIHTKTASEVFKVPVEEVTSLMRSRAKAVNFGIVYGISAFSLAQDLKISKKEAEEYMSIYFDRYPKIKGYLEDVVEEAKDKGYVLTILNRRRFIPEIKSSNKIVKALGDRLAMNAPIQGSAADIIKLAMVNVYKKLNEKKLKSELILQVHDELILNAKKDEFEEVKKLVVEEMENAIKLKVDLDVDVNSGSTWYEAK</sequence>
<keyword evidence="6 16" id="KW-0235">DNA replication</keyword>
<reference evidence="19 20" key="1">
    <citation type="submission" date="2016-05" db="EMBL/GenBank/DDBJ databases">
        <title>Microbial solvent formation.</title>
        <authorList>
            <person name="Poehlein A."/>
            <person name="Montoya Solano J.D."/>
            <person name="Flitsch S."/>
            <person name="Krabben P."/>
            <person name="Duerre P."/>
            <person name="Daniel R."/>
        </authorList>
    </citation>
    <scope>NUCLEOTIDE SEQUENCE [LARGE SCALE GENOMIC DNA]</scope>
    <source>
        <strain evidence="19 20">L1-8</strain>
    </source>
</reference>
<evidence type="ECO:0000256" key="14">
    <source>
        <dbReference type="ARBA" id="ARBA00049244"/>
    </source>
</evidence>
<keyword evidence="13 16" id="KW-0234">DNA repair</keyword>
<dbReference type="SUPFAM" id="SSF47807">
    <property type="entry name" value="5' to 3' exonuclease, C-terminal subdomain"/>
    <property type="match status" value="1"/>
</dbReference>
<dbReference type="SUPFAM" id="SSF88723">
    <property type="entry name" value="PIN domain-like"/>
    <property type="match status" value="1"/>
</dbReference>
<dbReference type="AlphaFoldDB" id="A0A1S8MRH0"/>
<evidence type="ECO:0000313" key="19">
    <source>
        <dbReference type="EMBL" id="OOM06771.1"/>
    </source>
</evidence>
<keyword evidence="4 16" id="KW-0808">Transferase</keyword>
<dbReference type="GO" id="GO:0003887">
    <property type="term" value="F:DNA-directed DNA polymerase activity"/>
    <property type="evidence" value="ECO:0007669"/>
    <property type="project" value="UniProtKB-UniRule"/>
</dbReference>
<evidence type="ECO:0000259" key="18">
    <source>
        <dbReference type="SMART" id="SM00482"/>
    </source>
</evidence>
<dbReference type="FunFam" id="1.10.150.20:FF:000003">
    <property type="entry name" value="DNA polymerase I"/>
    <property type="match status" value="1"/>
</dbReference>